<protein>
    <submittedName>
        <fullName evidence="1">Regulator of chromosome condensation</fullName>
    </submittedName>
</protein>
<dbReference type="Proteomes" id="UP000195402">
    <property type="component" value="Unassembled WGS sequence"/>
</dbReference>
<accession>A0A200PS81</accession>
<keyword evidence="2" id="KW-1185">Reference proteome</keyword>
<dbReference type="EMBL" id="MVGT01004214">
    <property type="protein sequence ID" value="OVA01063.1"/>
    <property type="molecule type" value="Genomic_DNA"/>
</dbReference>
<dbReference type="AlphaFoldDB" id="A0A200PS81"/>
<evidence type="ECO:0000313" key="2">
    <source>
        <dbReference type="Proteomes" id="UP000195402"/>
    </source>
</evidence>
<name>A0A200PS81_MACCD</name>
<comment type="caution">
    <text evidence="1">The sequence shown here is derived from an EMBL/GenBank/DDBJ whole genome shotgun (WGS) entry which is preliminary data.</text>
</comment>
<evidence type="ECO:0000313" key="1">
    <source>
        <dbReference type="EMBL" id="OVA01063.1"/>
    </source>
</evidence>
<organism evidence="1 2">
    <name type="scientific">Macleaya cordata</name>
    <name type="common">Five-seeded plume-poppy</name>
    <name type="synonym">Bocconia cordata</name>
    <dbReference type="NCBI Taxonomy" id="56857"/>
    <lineage>
        <taxon>Eukaryota</taxon>
        <taxon>Viridiplantae</taxon>
        <taxon>Streptophyta</taxon>
        <taxon>Embryophyta</taxon>
        <taxon>Tracheophyta</taxon>
        <taxon>Spermatophyta</taxon>
        <taxon>Magnoliopsida</taxon>
        <taxon>Ranunculales</taxon>
        <taxon>Papaveraceae</taxon>
        <taxon>Papaveroideae</taxon>
        <taxon>Macleaya</taxon>
    </lineage>
</organism>
<proteinExistence type="predicted"/>
<sequence>MAHHPRYTFLARYISSFSPSSKVPLLWKTEADSATSISTLQLLSWGRGGSGQLGGGIEEIRLYPTPVASFLLPSNFRLSPTSGLLPQPSALQLLSWGRGGSGQLGGSIEEIR</sequence>
<gene>
    <name evidence="1" type="ORF">BVC80_981g3</name>
</gene>
<dbReference type="STRING" id="56857.A0A200PS81"/>
<dbReference type="InterPro" id="IPR000408">
    <property type="entry name" value="Reg_chr_condens"/>
</dbReference>
<dbReference type="Pfam" id="PF00415">
    <property type="entry name" value="RCC1"/>
    <property type="match status" value="1"/>
</dbReference>
<dbReference type="InParanoid" id="A0A200PS81"/>
<reference evidence="1 2" key="1">
    <citation type="journal article" date="2017" name="Mol. Plant">
        <title>The Genome of Medicinal Plant Macleaya cordata Provides New Insights into Benzylisoquinoline Alkaloids Metabolism.</title>
        <authorList>
            <person name="Liu X."/>
            <person name="Liu Y."/>
            <person name="Huang P."/>
            <person name="Ma Y."/>
            <person name="Qing Z."/>
            <person name="Tang Q."/>
            <person name="Cao H."/>
            <person name="Cheng P."/>
            <person name="Zheng Y."/>
            <person name="Yuan Z."/>
            <person name="Zhou Y."/>
            <person name="Liu J."/>
            <person name="Tang Z."/>
            <person name="Zhuo Y."/>
            <person name="Zhang Y."/>
            <person name="Yu L."/>
            <person name="Huang J."/>
            <person name="Yang P."/>
            <person name="Peng Q."/>
            <person name="Zhang J."/>
            <person name="Jiang W."/>
            <person name="Zhang Z."/>
            <person name="Lin K."/>
            <person name="Ro D.K."/>
            <person name="Chen X."/>
            <person name="Xiong X."/>
            <person name="Shang Y."/>
            <person name="Huang S."/>
            <person name="Zeng J."/>
        </authorList>
    </citation>
    <scope>NUCLEOTIDE SEQUENCE [LARGE SCALE GENOMIC DNA]</scope>
    <source>
        <strain evidence="2">cv. BLH2017</strain>
        <tissue evidence="1">Root</tissue>
    </source>
</reference>